<proteinExistence type="predicted"/>
<sequence>MSSVDRGEVLTKLTDYVRRELLDGDPGGDLTTRTPLLEWGVLKSLETARLVGYLRTEFGVRVPSSSMVGDNFRDIERIADLVTSLSVRS</sequence>
<dbReference type="InterPro" id="IPR009081">
    <property type="entry name" value="PP-bd_ACP"/>
</dbReference>
<dbReference type="Gene3D" id="1.10.1200.10">
    <property type="entry name" value="ACP-like"/>
    <property type="match status" value="1"/>
</dbReference>
<dbReference type="RefSeq" id="WP_263253805.1">
    <property type="nucleotide sequence ID" value="NZ_BAABLT010000006.1"/>
</dbReference>
<dbReference type="Proteomes" id="UP001597018">
    <property type="component" value="Unassembled WGS sequence"/>
</dbReference>
<feature type="domain" description="Carrier" evidence="1">
    <location>
        <begin position="8"/>
        <end position="86"/>
    </location>
</feature>
<reference evidence="3" key="1">
    <citation type="journal article" date="2019" name="Int. J. Syst. Evol. Microbiol.">
        <title>The Global Catalogue of Microorganisms (GCM) 10K type strain sequencing project: providing services to taxonomists for standard genome sequencing and annotation.</title>
        <authorList>
            <consortium name="The Broad Institute Genomics Platform"/>
            <consortium name="The Broad Institute Genome Sequencing Center for Infectious Disease"/>
            <person name="Wu L."/>
            <person name="Ma J."/>
        </authorList>
    </citation>
    <scope>NUCLEOTIDE SEQUENCE [LARGE SCALE GENOMIC DNA]</scope>
    <source>
        <strain evidence="3">CCUG 56401</strain>
    </source>
</reference>
<comment type="caution">
    <text evidence="2">The sequence shown here is derived from an EMBL/GenBank/DDBJ whole genome shotgun (WGS) entry which is preliminary data.</text>
</comment>
<dbReference type="EMBL" id="JBHTIW010000008">
    <property type="protein sequence ID" value="MFD0920682.1"/>
    <property type="molecule type" value="Genomic_DNA"/>
</dbReference>
<evidence type="ECO:0000259" key="1">
    <source>
        <dbReference type="PROSITE" id="PS50075"/>
    </source>
</evidence>
<evidence type="ECO:0000313" key="2">
    <source>
        <dbReference type="EMBL" id="MFD0920682.1"/>
    </source>
</evidence>
<dbReference type="PROSITE" id="PS50075">
    <property type="entry name" value="CARRIER"/>
    <property type="match status" value="1"/>
</dbReference>
<name>A0ABW3FWF7_9PSEU</name>
<dbReference type="SUPFAM" id="SSF47336">
    <property type="entry name" value="ACP-like"/>
    <property type="match status" value="1"/>
</dbReference>
<dbReference type="InterPro" id="IPR036736">
    <property type="entry name" value="ACP-like_sf"/>
</dbReference>
<accession>A0ABW3FWF7</accession>
<protein>
    <submittedName>
        <fullName evidence="2">Phosphopantetheine-binding protein</fullName>
    </submittedName>
</protein>
<gene>
    <name evidence="2" type="ORF">ACFQ16_13085</name>
</gene>
<keyword evidence="3" id="KW-1185">Reference proteome</keyword>
<evidence type="ECO:0000313" key="3">
    <source>
        <dbReference type="Proteomes" id="UP001597018"/>
    </source>
</evidence>
<organism evidence="2 3">
    <name type="scientific">Saccharopolyspora rosea</name>
    <dbReference type="NCBI Taxonomy" id="524884"/>
    <lineage>
        <taxon>Bacteria</taxon>
        <taxon>Bacillati</taxon>
        <taxon>Actinomycetota</taxon>
        <taxon>Actinomycetes</taxon>
        <taxon>Pseudonocardiales</taxon>
        <taxon>Pseudonocardiaceae</taxon>
        <taxon>Saccharopolyspora</taxon>
    </lineage>
</organism>